<organism evidence="1 2">
    <name type="scientific">Fusarium oxysporum f. sp. cepae</name>
    <dbReference type="NCBI Taxonomy" id="396571"/>
    <lineage>
        <taxon>Eukaryota</taxon>
        <taxon>Fungi</taxon>
        <taxon>Dikarya</taxon>
        <taxon>Ascomycota</taxon>
        <taxon>Pezizomycotina</taxon>
        <taxon>Sordariomycetes</taxon>
        <taxon>Hypocreomycetidae</taxon>
        <taxon>Hypocreales</taxon>
        <taxon>Nectriaceae</taxon>
        <taxon>Fusarium</taxon>
        <taxon>Fusarium oxysporum species complex</taxon>
    </lineage>
</organism>
<name>A0A3L6MWK0_FUSOX</name>
<dbReference type="InterPro" id="IPR053137">
    <property type="entry name" value="NLR-like"/>
</dbReference>
<evidence type="ECO:0000313" key="1">
    <source>
        <dbReference type="EMBL" id="RKK08319.1"/>
    </source>
</evidence>
<dbReference type="AlphaFoldDB" id="A0A3L6MWK0"/>
<gene>
    <name evidence="1" type="ORF">BFJ65_g16979</name>
</gene>
<proteinExistence type="predicted"/>
<dbReference type="InterPro" id="IPR035994">
    <property type="entry name" value="Nucleoside_phosphorylase_sf"/>
</dbReference>
<reference evidence="1 2" key="1">
    <citation type="journal article" date="2018" name="Sci. Rep.">
        <title>Characterisation of pathogen-specific regions and novel effector candidates in Fusarium oxysporum f. sp. cepae.</title>
        <authorList>
            <person name="Armitage A.D."/>
            <person name="Taylor A."/>
            <person name="Sobczyk M.K."/>
            <person name="Baxter L."/>
            <person name="Greenfield B.P."/>
            <person name="Bates H.J."/>
            <person name="Wilson F."/>
            <person name="Jackson A.C."/>
            <person name="Ott S."/>
            <person name="Harrison R.J."/>
            <person name="Clarkson J.P."/>
        </authorList>
    </citation>
    <scope>NUCLEOTIDE SEQUENCE [LARGE SCALE GENOMIC DNA]</scope>
    <source>
        <strain evidence="1 2">FoC_Fus2</strain>
    </source>
</reference>
<dbReference type="SUPFAM" id="SSF53167">
    <property type="entry name" value="Purine and uridine phosphorylases"/>
    <property type="match status" value="1"/>
</dbReference>
<accession>A0A3L6MWK0</accession>
<comment type="caution">
    <text evidence="1">The sequence shown here is derived from an EMBL/GenBank/DDBJ whole genome shotgun (WGS) entry which is preliminary data.</text>
</comment>
<dbReference type="Gene3D" id="3.40.50.1580">
    <property type="entry name" value="Nucleoside phosphorylase domain"/>
    <property type="match status" value="1"/>
</dbReference>
<protein>
    <recommendedName>
        <fullName evidence="3">Nucleoside phosphorylase domain-containing protein</fullName>
    </recommendedName>
</protein>
<evidence type="ECO:0008006" key="3">
    <source>
        <dbReference type="Google" id="ProtNLM"/>
    </source>
</evidence>
<sequence>MKSAEHRDRIAQAEGAIAFEMEGAGLWRELPCIVVKGVADYADNKKTKPFQDNAATVATATSKAILERYILADKPMRALPSQLPTARQLGSSYDGYVETLESVNQENKLRVSCSQPPRNYDQKVRCSEEVLKVGKVYGRVMYWSSSETLYKSFMTI</sequence>
<dbReference type="EMBL" id="MRCU01000014">
    <property type="protein sequence ID" value="RKK08319.1"/>
    <property type="molecule type" value="Genomic_DNA"/>
</dbReference>
<dbReference type="PANTHER" id="PTHR46082">
    <property type="entry name" value="ATP/GTP-BINDING PROTEIN-RELATED"/>
    <property type="match status" value="1"/>
</dbReference>
<dbReference type="GO" id="GO:0003824">
    <property type="term" value="F:catalytic activity"/>
    <property type="evidence" value="ECO:0007669"/>
    <property type="project" value="InterPro"/>
</dbReference>
<dbReference type="PANTHER" id="PTHR46082:SF6">
    <property type="entry name" value="AAA+ ATPASE DOMAIN-CONTAINING PROTEIN-RELATED"/>
    <property type="match status" value="1"/>
</dbReference>
<evidence type="ECO:0000313" key="2">
    <source>
        <dbReference type="Proteomes" id="UP000270866"/>
    </source>
</evidence>
<dbReference type="Proteomes" id="UP000270866">
    <property type="component" value="Unassembled WGS sequence"/>
</dbReference>
<dbReference type="GO" id="GO:0009116">
    <property type="term" value="P:nucleoside metabolic process"/>
    <property type="evidence" value="ECO:0007669"/>
    <property type="project" value="InterPro"/>
</dbReference>